<evidence type="ECO:0000256" key="8">
    <source>
        <dbReference type="ARBA" id="ARBA00055575"/>
    </source>
</evidence>
<dbReference type="InterPro" id="IPR003029">
    <property type="entry name" value="S1_domain"/>
</dbReference>
<dbReference type="Pfam" id="PF00575">
    <property type="entry name" value="S1"/>
    <property type="match status" value="3"/>
</dbReference>
<dbReference type="PANTHER" id="PTHR23270">
    <property type="entry name" value="PROGRAMMED CELL DEATH PROTEIN 11 PRE-RRNA PROCESSING PROTEIN RRP5"/>
    <property type="match status" value="1"/>
</dbReference>
<dbReference type="InterPro" id="IPR011990">
    <property type="entry name" value="TPR-like_helical_dom_sf"/>
</dbReference>
<feature type="region of interest" description="Disordered" evidence="11">
    <location>
        <begin position="1154"/>
        <end position="1176"/>
    </location>
</feature>
<feature type="domain" description="S1 motif" evidence="12">
    <location>
        <begin position="888"/>
        <end position="957"/>
    </location>
</feature>
<dbReference type="HOGENOM" id="CLU_000845_0_1_1"/>
<evidence type="ECO:0000256" key="7">
    <source>
        <dbReference type="ARBA" id="ARBA00023242"/>
    </source>
</evidence>
<sequence length="1461" mass="161348">MPAQKGSMENESTKNGSKKLKIADFKHEKHTPSSGATLPAEDIDFPRGGGTSFTPLEVKTIRAEAVKEANVELFEDAHVAKKSKKRKRGSDGHAHLAGESANRVRIEHLNYKRLSVGMKIFGQIVGILPLQLLVSLPNQLSAHVPITNISSQFTTALEQMDNISEGSGADDEEGATLSNFDTPDLSDIFRVGQYVRAVVSAIHTPGSSQASSLGKSRDEASKASRRVELSLVPERVNAGVQKSDLKNGFTMTAAVKSVEDHGHILDLGISGVEGFLACKDTKMPPSRNIALDVGRLLDVSVTNLSANGRTCNVTTDQALFSSSYVTEISSVTSVLPGALVQSLITAIHPTGLNLQVLGFFEGTVDQVHLKREGKAYQVGKKVRARILYEYSSSPPRFALALVDHLTNLSAPCIKSKEVPAQTKSIQEAFPLGTIIESTKVLRVETERGVIVEVQPGVEGFVHISHLSEDHVPSLSSTGPWKAGTLHRARVTGYFSFDGLLQLSLKPSIIEQKFLQVSDVDVGEVIKGTIKKLNDSGLFVSLSGSIDGVVWPNHYADITLKHPEKRFKSGASIKCKVLAVDVYRKRISLTAKKTLLDSNLPILSKIDDAKPGFVTHAVIFKVYDNHLLIEFYNNLKAIVPAKEISDIPINKLSDSFPIGRVVRTRIISVDSEQGRIVASIRQAIGNKDPVSDISAVEIGNIVKGFISEIHKDNALIILQPTQIRALLSLKNLANFRQISLSELLVKLKVGDELDELVVVTRNPDKGVVIVANTPKPKKVLLLKGSSMSIDSLKVGQIVGGRVTRHICHSALIKVTSQIGGTLHPTDISDDYDTGLVLPPVDSVLKAAIIDIDRTKNQLRLSTRHSKMYPEATKKIVDQEIIQISDIHVGDTVRGLIKSVADHGLFVTIGRDIDARVQIRELFDDFVEDWKARFQAKQIVKGLILSVDLQTRKVEMTLKSGDLSARNGSCVGLADLKVGQKVDGFVKRIENYGLFINIDHSKLNGLCHKSQLSDSQGAGVSFALSSFHEGDRVKAVIIGIDKARISLSLKPSLFNEEDFEEGAHTNEPIPELSGVAKNDNVETSDDNANEEVDISDSKGEGDDVMDVDIDQALVHSRVVSAQKPPVVSKTPIPSLALSGGFQWSFGEQQLGDDCYVESPSSESDLEGDEYGKRKTKRRRKAIEHDLTADMHTKAPESNADFERLLLGSPNSSYLWIQYMSFQLQLSEVEKSREIGRRAIKTINFREEQEKLNVWIALLNLENVYGTLESLETTFKQAARANDSKTIHLRLASIFDQSDKLEKAEEQFNRTCKKFGQSSKVWTLFSEYYLKKGNTEESRKLLPRSLLSLDKRKHLKTISRFAQLEYKYGDPERGRTLFEGIVDSHPKRWDLWSIYMDMEGVQKNIQGLRNLFERVLTLHMTSHKAKSFFKKWLELEKRIGDEDGVADVKTKAVEWTRRASNAQQ</sequence>
<evidence type="ECO:0000256" key="2">
    <source>
        <dbReference type="ARBA" id="ARBA00011524"/>
    </source>
</evidence>
<feature type="domain" description="S1 motif" evidence="12">
    <location>
        <begin position="794"/>
        <end position="862"/>
    </location>
</feature>
<feature type="domain" description="S1 motif" evidence="12">
    <location>
        <begin position="337"/>
        <end position="402"/>
    </location>
</feature>
<accession>A0A0C9XR67</accession>
<feature type="domain" description="S1 motif" evidence="12">
    <location>
        <begin position="248"/>
        <end position="316"/>
    </location>
</feature>
<reference evidence="13 14" key="1">
    <citation type="submission" date="2014-04" db="EMBL/GenBank/DDBJ databases">
        <authorList>
            <consortium name="DOE Joint Genome Institute"/>
            <person name="Kuo A."/>
            <person name="Kohler A."/>
            <person name="Nagy L.G."/>
            <person name="Floudas D."/>
            <person name="Copeland A."/>
            <person name="Barry K.W."/>
            <person name="Cichocki N."/>
            <person name="Veneault-Fourrey C."/>
            <person name="LaButti K."/>
            <person name="Lindquist E.A."/>
            <person name="Lipzen A."/>
            <person name="Lundell T."/>
            <person name="Morin E."/>
            <person name="Murat C."/>
            <person name="Sun H."/>
            <person name="Tunlid A."/>
            <person name="Henrissat B."/>
            <person name="Grigoriev I.V."/>
            <person name="Hibbett D.S."/>
            <person name="Martin F."/>
            <person name="Nordberg H.P."/>
            <person name="Cantor M.N."/>
            <person name="Hua S.X."/>
        </authorList>
    </citation>
    <scope>NUCLEOTIDE SEQUENCE [LARGE SCALE GENOMIC DNA]</scope>
    <source>
        <strain evidence="13 14">LaAM-08-1</strain>
    </source>
</reference>
<dbReference type="OrthoDB" id="412781at2759"/>
<feature type="compositionally biased region" description="Basic and acidic residues" evidence="11">
    <location>
        <begin position="21"/>
        <end position="31"/>
    </location>
</feature>
<dbReference type="InterPro" id="IPR057301">
    <property type="entry name" value="Rrp5_OB_4th"/>
</dbReference>
<dbReference type="FunFam" id="1.25.40.10:FF:000065">
    <property type="entry name" value="Programmed cell death 11"/>
    <property type="match status" value="1"/>
</dbReference>
<dbReference type="Pfam" id="PF24685">
    <property type="entry name" value="OB_RRP5_4th"/>
    <property type="match status" value="1"/>
</dbReference>
<keyword evidence="7" id="KW-0539">Nucleus</keyword>
<feature type="region of interest" description="Disordered" evidence="11">
    <location>
        <begin position="1"/>
        <end position="46"/>
    </location>
</feature>
<comment type="subunit">
    <text evidence="2">Associated with the spliceosome.</text>
</comment>
<evidence type="ECO:0000256" key="4">
    <source>
        <dbReference type="ARBA" id="ARBA00022552"/>
    </source>
</evidence>
<evidence type="ECO:0000256" key="6">
    <source>
        <dbReference type="ARBA" id="ARBA00022737"/>
    </source>
</evidence>
<dbReference type="InterPro" id="IPR012340">
    <property type="entry name" value="NA-bd_OB-fold"/>
</dbReference>
<dbReference type="GO" id="GO:0003723">
    <property type="term" value="F:RNA binding"/>
    <property type="evidence" value="ECO:0007669"/>
    <property type="project" value="TreeGrafter"/>
</dbReference>
<gene>
    <name evidence="13" type="ORF">K443DRAFT_673398</name>
</gene>
<protein>
    <recommendedName>
        <fullName evidence="9">rRNA biogenesis protein RRP5</fullName>
    </recommendedName>
    <alternativeName>
        <fullName evidence="10">Ribosomal RNA-processing protein 5</fullName>
    </alternativeName>
</protein>
<dbReference type="GO" id="GO:0006364">
    <property type="term" value="P:rRNA processing"/>
    <property type="evidence" value="ECO:0007669"/>
    <property type="project" value="UniProtKB-KW"/>
</dbReference>
<dbReference type="STRING" id="1095629.A0A0C9XR67"/>
<evidence type="ECO:0000259" key="12">
    <source>
        <dbReference type="PROSITE" id="PS50126"/>
    </source>
</evidence>
<feature type="compositionally biased region" description="Basic and acidic residues" evidence="11">
    <location>
        <begin position="215"/>
        <end position="226"/>
    </location>
</feature>
<dbReference type="EMBL" id="KN838547">
    <property type="protein sequence ID" value="KIK07481.1"/>
    <property type="molecule type" value="Genomic_DNA"/>
</dbReference>
<dbReference type="SUPFAM" id="SSF48452">
    <property type="entry name" value="TPR-like"/>
    <property type="match status" value="1"/>
</dbReference>
<feature type="compositionally biased region" description="Acidic residues" evidence="11">
    <location>
        <begin position="1080"/>
        <end position="1092"/>
    </location>
</feature>
<dbReference type="PROSITE" id="PS50126">
    <property type="entry name" value="S1"/>
    <property type="match status" value="9"/>
</dbReference>
<evidence type="ECO:0000256" key="11">
    <source>
        <dbReference type="SAM" id="MobiDB-lite"/>
    </source>
</evidence>
<dbReference type="PANTHER" id="PTHR23270:SF10">
    <property type="entry name" value="PROTEIN RRP5 HOMOLOG"/>
    <property type="match status" value="1"/>
</dbReference>
<feature type="domain" description="S1 motif" evidence="12">
    <location>
        <begin position="698"/>
        <end position="771"/>
    </location>
</feature>
<evidence type="ECO:0000256" key="1">
    <source>
        <dbReference type="ARBA" id="ARBA00004604"/>
    </source>
</evidence>
<dbReference type="GO" id="GO:0032040">
    <property type="term" value="C:small-subunit processome"/>
    <property type="evidence" value="ECO:0007669"/>
    <property type="project" value="TreeGrafter"/>
</dbReference>
<feature type="compositionally biased region" description="Polar residues" evidence="11">
    <location>
        <begin position="205"/>
        <end position="214"/>
    </location>
</feature>
<dbReference type="InterPro" id="IPR055430">
    <property type="entry name" value="HAT_Syf1_CNRKL1_C"/>
</dbReference>
<dbReference type="InterPro" id="IPR048059">
    <property type="entry name" value="Rrp5_S1_rpt_hs1_sc1"/>
</dbReference>
<evidence type="ECO:0000256" key="3">
    <source>
        <dbReference type="ARBA" id="ARBA00022517"/>
    </source>
</evidence>
<feature type="domain" description="S1 motif" evidence="12">
    <location>
        <begin position="611"/>
        <end position="680"/>
    </location>
</feature>
<comment type="function">
    <text evidence="8">Involved in the biogenesis of rRNA. Required for the formation of 18S and 5.8S rRNA.</text>
</comment>
<dbReference type="SMART" id="SM00316">
    <property type="entry name" value="S1"/>
    <property type="match status" value="8"/>
</dbReference>
<name>A0A0C9XR67_9AGAR</name>
<dbReference type="FunFam" id="2.40.50.140:FF:000196">
    <property type="entry name" value="rRNA biogenesis protein RRP5"/>
    <property type="match status" value="1"/>
</dbReference>
<keyword evidence="3" id="KW-0690">Ribosome biogenesis</keyword>
<proteinExistence type="predicted"/>
<comment type="subcellular location">
    <subcellularLocation>
        <location evidence="1">Nucleus</location>
        <location evidence="1">Nucleolus</location>
    </subcellularLocation>
</comment>
<evidence type="ECO:0000313" key="14">
    <source>
        <dbReference type="Proteomes" id="UP000054477"/>
    </source>
</evidence>
<dbReference type="Proteomes" id="UP000054477">
    <property type="component" value="Unassembled WGS sequence"/>
</dbReference>
<dbReference type="InterPro" id="IPR003107">
    <property type="entry name" value="HAT"/>
</dbReference>
<feature type="domain" description="S1 motif" evidence="12">
    <location>
        <begin position="432"/>
        <end position="505"/>
    </location>
</feature>
<dbReference type="Pfam" id="PF23231">
    <property type="entry name" value="HAT_Syf1_CNRKL1_C"/>
    <property type="match status" value="1"/>
</dbReference>
<reference evidence="14" key="2">
    <citation type="submission" date="2015-01" db="EMBL/GenBank/DDBJ databases">
        <title>Evolutionary Origins and Diversification of the Mycorrhizal Mutualists.</title>
        <authorList>
            <consortium name="DOE Joint Genome Institute"/>
            <consortium name="Mycorrhizal Genomics Consortium"/>
            <person name="Kohler A."/>
            <person name="Kuo A."/>
            <person name="Nagy L.G."/>
            <person name="Floudas D."/>
            <person name="Copeland A."/>
            <person name="Barry K.W."/>
            <person name="Cichocki N."/>
            <person name="Veneault-Fourrey C."/>
            <person name="LaButti K."/>
            <person name="Lindquist E.A."/>
            <person name="Lipzen A."/>
            <person name="Lundell T."/>
            <person name="Morin E."/>
            <person name="Murat C."/>
            <person name="Riley R."/>
            <person name="Ohm R."/>
            <person name="Sun H."/>
            <person name="Tunlid A."/>
            <person name="Henrissat B."/>
            <person name="Grigoriev I.V."/>
            <person name="Hibbett D.S."/>
            <person name="Martin F."/>
        </authorList>
    </citation>
    <scope>NUCLEOTIDE SEQUENCE [LARGE SCALE GENOMIC DNA]</scope>
    <source>
        <strain evidence="14">LaAM-08-1</strain>
    </source>
</reference>
<keyword evidence="5" id="KW-0597">Phosphoprotein</keyword>
<dbReference type="CDD" id="cd05693">
    <property type="entry name" value="S1_Rrp5_repeat_hs1_sc1"/>
    <property type="match status" value="1"/>
</dbReference>
<dbReference type="SUPFAM" id="SSF50249">
    <property type="entry name" value="Nucleic acid-binding proteins"/>
    <property type="match status" value="8"/>
</dbReference>
<dbReference type="SMART" id="SM00386">
    <property type="entry name" value="HAT"/>
    <property type="match status" value="4"/>
</dbReference>
<feature type="region of interest" description="Disordered" evidence="11">
    <location>
        <begin position="1058"/>
        <end position="1101"/>
    </location>
</feature>
<dbReference type="Gene3D" id="2.40.50.140">
    <property type="entry name" value="Nucleic acid-binding proteins"/>
    <property type="match status" value="8"/>
</dbReference>
<dbReference type="Gene3D" id="1.25.40.10">
    <property type="entry name" value="Tetratricopeptide repeat domain"/>
    <property type="match status" value="2"/>
</dbReference>
<evidence type="ECO:0000313" key="13">
    <source>
        <dbReference type="EMBL" id="KIK07481.1"/>
    </source>
</evidence>
<evidence type="ECO:0000256" key="5">
    <source>
        <dbReference type="ARBA" id="ARBA00022553"/>
    </source>
</evidence>
<keyword evidence="4" id="KW-0698">rRNA processing</keyword>
<dbReference type="FunFam" id="2.40.50.140:FF:000155">
    <property type="entry name" value="rRNA biogenesis protein RRP5"/>
    <property type="match status" value="1"/>
</dbReference>
<evidence type="ECO:0000256" key="10">
    <source>
        <dbReference type="ARBA" id="ARBA00076674"/>
    </source>
</evidence>
<feature type="domain" description="S1 motif" evidence="12">
    <location>
        <begin position="522"/>
        <end position="591"/>
    </location>
</feature>
<dbReference type="CDD" id="cd05697">
    <property type="entry name" value="S1_Rrp5_repeat_hs5"/>
    <property type="match status" value="1"/>
</dbReference>
<dbReference type="CDD" id="cd05696">
    <property type="entry name" value="S1_Rrp5_repeat_hs4"/>
    <property type="match status" value="1"/>
</dbReference>
<feature type="domain" description="S1 motif" evidence="12">
    <location>
        <begin position="977"/>
        <end position="1048"/>
    </location>
</feature>
<evidence type="ECO:0000256" key="9">
    <source>
        <dbReference type="ARBA" id="ARBA00073619"/>
    </source>
</evidence>
<organism evidence="13 14">
    <name type="scientific">Laccaria amethystina LaAM-08-1</name>
    <dbReference type="NCBI Taxonomy" id="1095629"/>
    <lineage>
        <taxon>Eukaryota</taxon>
        <taxon>Fungi</taxon>
        <taxon>Dikarya</taxon>
        <taxon>Basidiomycota</taxon>
        <taxon>Agaricomycotina</taxon>
        <taxon>Agaricomycetes</taxon>
        <taxon>Agaricomycetidae</taxon>
        <taxon>Agaricales</taxon>
        <taxon>Agaricineae</taxon>
        <taxon>Hydnangiaceae</taxon>
        <taxon>Laccaria</taxon>
    </lineage>
</organism>
<dbReference type="FunFam" id="2.40.50.140:FF:000103">
    <property type="entry name" value="protein RRP5 homolog"/>
    <property type="match status" value="3"/>
</dbReference>
<dbReference type="InterPro" id="IPR045209">
    <property type="entry name" value="Rrp5"/>
</dbReference>
<keyword evidence="6" id="KW-0677">Repeat</keyword>
<feature type="region of interest" description="Disordered" evidence="11">
    <location>
        <begin position="205"/>
        <end position="226"/>
    </location>
</feature>
<keyword evidence="14" id="KW-1185">Reference proteome</keyword>